<dbReference type="AlphaFoldDB" id="A0A0C3AK91"/>
<dbReference type="EMBL" id="KN833062">
    <property type="protein sequence ID" value="KIM74308.1"/>
    <property type="molecule type" value="Genomic_DNA"/>
</dbReference>
<dbReference type="InParanoid" id="A0A0C3AK91"/>
<name>A0A0C3AK91_PILCF</name>
<proteinExistence type="predicted"/>
<organism evidence="2 3">
    <name type="scientific">Piloderma croceum (strain F 1598)</name>
    <dbReference type="NCBI Taxonomy" id="765440"/>
    <lineage>
        <taxon>Eukaryota</taxon>
        <taxon>Fungi</taxon>
        <taxon>Dikarya</taxon>
        <taxon>Basidiomycota</taxon>
        <taxon>Agaricomycotina</taxon>
        <taxon>Agaricomycetes</taxon>
        <taxon>Agaricomycetidae</taxon>
        <taxon>Atheliales</taxon>
        <taxon>Atheliaceae</taxon>
        <taxon>Piloderma</taxon>
    </lineage>
</organism>
<feature type="transmembrane region" description="Helical" evidence="1">
    <location>
        <begin position="164"/>
        <end position="185"/>
    </location>
</feature>
<gene>
    <name evidence="2" type="ORF">PILCRDRAFT_706351</name>
</gene>
<evidence type="ECO:0000313" key="3">
    <source>
        <dbReference type="Proteomes" id="UP000054166"/>
    </source>
</evidence>
<feature type="transmembrane region" description="Helical" evidence="1">
    <location>
        <begin position="197"/>
        <end position="216"/>
    </location>
</feature>
<keyword evidence="1" id="KW-0812">Transmembrane</keyword>
<evidence type="ECO:0000256" key="1">
    <source>
        <dbReference type="SAM" id="Phobius"/>
    </source>
</evidence>
<dbReference type="HOGENOM" id="CLU_1161524_0_0_1"/>
<reference evidence="2 3" key="1">
    <citation type="submission" date="2014-04" db="EMBL/GenBank/DDBJ databases">
        <authorList>
            <consortium name="DOE Joint Genome Institute"/>
            <person name="Kuo A."/>
            <person name="Tarkka M."/>
            <person name="Buscot F."/>
            <person name="Kohler A."/>
            <person name="Nagy L.G."/>
            <person name="Floudas D."/>
            <person name="Copeland A."/>
            <person name="Barry K.W."/>
            <person name="Cichocki N."/>
            <person name="Veneault-Fourrey C."/>
            <person name="LaButti K."/>
            <person name="Lindquist E.A."/>
            <person name="Lipzen A."/>
            <person name="Lundell T."/>
            <person name="Morin E."/>
            <person name="Murat C."/>
            <person name="Sun H."/>
            <person name="Tunlid A."/>
            <person name="Henrissat B."/>
            <person name="Grigoriev I.V."/>
            <person name="Hibbett D.S."/>
            <person name="Martin F."/>
            <person name="Nordberg H.P."/>
            <person name="Cantor M.N."/>
            <person name="Hua S.X."/>
        </authorList>
    </citation>
    <scope>NUCLEOTIDE SEQUENCE [LARGE SCALE GENOMIC DNA]</scope>
    <source>
        <strain evidence="2 3">F 1598</strain>
    </source>
</reference>
<keyword evidence="3" id="KW-1185">Reference proteome</keyword>
<evidence type="ECO:0000313" key="2">
    <source>
        <dbReference type="EMBL" id="KIM74308.1"/>
    </source>
</evidence>
<reference evidence="3" key="2">
    <citation type="submission" date="2015-01" db="EMBL/GenBank/DDBJ databases">
        <title>Evolutionary Origins and Diversification of the Mycorrhizal Mutualists.</title>
        <authorList>
            <consortium name="DOE Joint Genome Institute"/>
            <consortium name="Mycorrhizal Genomics Consortium"/>
            <person name="Kohler A."/>
            <person name="Kuo A."/>
            <person name="Nagy L.G."/>
            <person name="Floudas D."/>
            <person name="Copeland A."/>
            <person name="Barry K.W."/>
            <person name="Cichocki N."/>
            <person name="Veneault-Fourrey C."/>
            <person name="LaButti K."/>
            <person name="Lindquist E.A."/>
            <person name="Lipzen A."/>
            <person name="Lundell T."/>
            <person name="Morin E."/>
            <person name="Murat C."/>
            <person name="Riley R."/>
            <person name="Ohm R."/>
            <person name="Sun H."/>
            <person name="Tunlid A."/>
            <person name="Henrissat B."/>
            <person name="Grigoriev I.V."/>
            <person name="Hibbett D.S."/>
            <person name="Martin F."/>
        </authorList>
    </citation>
    <scope>NUCLEOTIDE SEQUENCE [LARGE SCALE GENOMIC DNA]</scope>
    <source>
        <strain evidence="3">F 1598</strain>
    </source>
</reference>
<keyword evidence="1" id="KW-1133">Transmembrane helix</keyword>
<keyword evidence="1" id="KW-0472">Membrane</keyword>
<dbReference type="Proteomes" id="UP000054166">
    <property type="component" value="Unassembled WGS sequence"/>
</dbReference>
<protein>
    <submittedName>
        <fullName evidence="2">Uncharacterized protein</fullName>
    </submittedName>
</protein>
<sequence>MSPYGCAQRSQHFEHQTPMKTSGRHRYVLSVIILSSLLTPEAEGYESSADQNALAIYKRCCLFISIPAILFRLPYTASMNATIHRHVSRPILPQYSENRTHLTSESHTAARSKMAAWCNRDFLIIYIIILALTIFSVPIGHGVLHSHGYYRHVSILSSLKVGAVGGGVICAPALVLFELCGRYLIKHCDRSPKPVDESIDFVALLILMSLLLLLAFRAGPAGAACVGGDEGCYAGMFSD</sequence>
<accession>A0A0C3AK91</accession>
<feature type="transmembrane region" description="Helical" evidence="1">
    <location>
        <begin position="123"/>
        <end position="144"/>
    </location>
</feature>